<name>A0AAN9PS91_CANGL</name>
<dbReference type="EMBL" id="JAYMYQ010000010">
    <property type="protein sequence ID" value="KAK7308147.1"/>
    <property type="molecule type" value="Genomic_DNA"/>
</dbReference>
<dbReference type="Proteomes" id="UP001367508">
    <property type="component" value="Unassembled WGS sequence"/>
</dbReference>
<keyword evidence="1" id="KW-1133">Transmembrane helix</keyword>
<keyword evidence="3" id="KW-1185">Reference proteome</keyword>
<feature type="transmembrane region" description="Helical" evidence="1">
    <location>
        <begin position="26"/>
        <end position="46"/>
    </location>
</feature>
<comment type="caution">
    <text evidence="2">The sequence shown here is derived from an EMBL/GenBank/DDBJ whole genome shotgun (WGS) entry which is preliminary data.</text>
</comment>
<sequence>MFVRPTLDCILNINPCVWKFRKMFCYHKMSCFLFFIISWNISYINIQVNVRKKNRLILDRKCDLLPDFVTIVMFNLIMSRKHVNGILS</sequence>
<keyword evidence="1" id="KW-0472">Membrane</keyword>
<dbReference type="AlphaFoldDB" id="A0AAN9PS91"/>
<evidence type="ECO:0000256" key="1">
    <source>
        <dbReference type="SAM" id="Phobius"/>
    </source>
</evidence>
<evidence type="ECO:0000313" key="2">
    <source>
        <dbReference type="EMBL" id="KAK7308147.1"/>
    </source>
</evidence>
<evidence type="ECO:0000313" key="3">
    <source>
        <dbReference type="Proteomes" id="UP001367508"/>
    </source>
</evidence>
<accession>A0AAN9PS91</accession>
<organism evidence="2 3">
    <name type="scientific">Canavalia gladiata</name>
    <name type="common">Sword bean</name>
    <name type="synonym">Dolichos gladiatus</name>
    <dbReference type="NCBI Taxonomy" id="3824"/>
    <lineage>
        <taxon>Eukaryota</taxon>
        <taxon>Viridiplantae</taxon>
        <taxon>Streptophyta</taxon>
        <taxon>Embryophyta</taxon>
        <taxon>Tracheophyta</taxon>
        <taxon>Spermatophyta</taxon>
        <taxon>Magnoliopsida</taxon>
        <taxon>eudicotyledons</taxon>
        <taxon>Gunneridae</taxon>
        <taxon>Pentapetalae</taxon>
        <taxon>rosids</taxon>
        <taxon>fabids</taxon>
        <taxon>Fabales</taxon>
        <taxon>Fabaceae</taxon>
        <taxon>Papilionoideae</taxon>
        <taxon>50 kb inversion clade</taxon>
        <taxon>NPAAA clade</taxon>
        <taxon>indigoferoid/millettioid clade</taxon>
        <taxon>Phaseoleae</taxon>
        <taxon>Canavalia</taxon>
    </lineage>
</organism>
<gene>
    <name evidence="2" type="ORF">VNO77_41744</name>
</gene>
<reference evidence="2 3" key="1">
    <citation type="submission" date="2024-01" db="EMBL/GenBank/DDBJ databases">
        <title>The genomes of 5 underutilized Papilionoideae crops provide insights into root nodulation and disease resistanc.</title>
        <authorList>
            <person name="Jiang F."/>
        </authorList>
    </citation>
    <scope>NUCLEOTIDE SEQUENCE [LARGE SCALE GENOMIC DNA]</scope>
    <source>
        <strain evidence="2">LVBAO_FW01</strain>
        <tissue evidence="2">Leaves</tissue>
    </source>
</reference>
<protein>
    <submittedName>
        <fullName evidence="2">Uncharacterized protein</fullName>
    </submittedName>
</protein>
<proteinExistence type="predicted"/>
<keyword evidence="1" id="KW-0812">Transmembrane</keyword>